<keyword evidence="8" id="KW-0969">Cilium</keyword>
<dbReference type="GO" id="GO:0071973">
    <property type="term" value="P:bacterial-type flagellum-dependent cell motility"/>
    <property type="evidence" value="ECO:0007669"/>
    <property type="project" value="InterPro"/>
</dbReference>
<evidence type="ECO:0000259" key="7">
    <source>
        <dbReference type="Pfam" id="PF00460"/>
    </source>
</evidence>
<dbReference type="OrthoDB" id="9792068at2"/>
<evidence type="ECO:0000256" key="5">
    <source>
        <dbReference type="ARBA" id="ARBA00024934"/>
    </source>
</evidence>
<dbReference type="InterPro" id="IPR001444">
    <property type="entry name" value="Flag_bb_rod_N"/>
</dbReference>
<evidence type="ECO:0000313" key="9">
    <source>
        <dbReference type="Proteomes" id="UP000294614"/>
    </source>
</evidence>
<dbReference type="GO" id="GO:0030694">
    <property type="term" value="C:bacterial-type flagellum basal body, rod"/>
    <property type="evidence" value="ECO:0007669"/>
    <property type="project" value="InterPro"/>
</dbReference>
<organism evidence="8 9">
    <name type="scientific">Seleniivibrio woodruffii</name>
    <dbReference type="NCBI Taxonomy" id="1078050"/>
    <lineage>
        <taxon>Bacteria</taxon>
        <taxon>Pseudomonadati</taxon>
        <taxon>Deferribacterota</taxon>
        <taxon>Deferribacteres</taxon>
        <taxon>Deferribacterales</taxon>
        <taxon>Geovibrionaceae</taxon>
        <taxon>Seleniivibrio</taxon>
    </lineage>
</organism>
<comment type="subcellular location">
    <subcellularLocation>
        <location evidence="1 6">Bacterial flagellum basal body</location>
    </subcellularLocation>
</comment>
<dbReference type="PROSITE" id="PS00588">
    <property type="entry name" value="FLAGELLA_BB_ROD"/>
    <property type="match status" value="1"/>
</dbReference>
<dbReference type="NCBIfam" id="TIGR01396">
    <property type="entry name" value="FlgB"/>
    <property type="match status" value="1"/>
</dbReference>
<gene>
    <name evidence="8" type="ORF">C8D98_2192</name>
</gene>
<keyword evidence="8" id="KW-0282">Flagellum</keyword>
<dbReference type="PIRSF" id="PIRSF002889">
    <property type="entry name" value="Rod_FlgB"/>
    <property type="match status" value="1"/>
</dbReference>
<evidence type="ECO:0000256" key="6">
    <source>
        <dbReference type="PIRNR" id="PIRNR002889"/>
    </source>
</evidence>
<comment type="similarity">
    <text evidence="2 6">Belongs to the flagella basal body rod proteins family.</text>
</comment>
<dbReference type="InterPro" id="IPR019776">
    <property type="entry name" value="Flagellar_basal_body_rod_CS"/>
</dbReference>
<evidence type="ECO:0000256" key="3">
    <source>
        <dbReference type="ARBA" id="ARBA00014376"/>
    </source>
</evidence>
<dbReference type="Proteomes" id="UP000294614">
    <property type="component" value="Unassembled WGS sequence"/>
</dbReference>
<sequence length="135" mass="15264">MDGIFTRMGVDKLALALNTASVKNDVIAENIANVDTPGYKAKDLKFFNVMNEYLGNGKKLPLARTDEKHLPTAMSKIDPSEYVYDQNNPSVRNDGNDVNQDYEMSQMAENSIRYQMFSQMTAGKFTKLKEILQSR</sequence>
<dbReference type="AlphaFoldDB" id="A0A4R1K7K3"/>
<evidence type="ECO:0000256" key="4">
    <source>
        <dbReference type="ARBA" id="ARBA00023143"/>
    </source>
</evidence>
<proteinExistence type="inferred from homology"/>
<dbReference type="EMBL" id="SMGG01000005">
    <property type="protein sequence ID" value="TCK60020.1"/>
    <property type="molecule type" value="Genomic_DNA"/>
</dbReference>
<dbReference type="Pfam" id="PF00460">
    <property type="entry name" value="Flg_bb_rod"/>
    <property type="match status" value="1"/>
</dbReference>
<comment type="function">
    <text evidence="5 6">Structural component of flagellum, the bacterial motility apparatus. Part of the rod structure of flagellar basal body.</text>
</comment>
<evidence type="ECO:0000256" key="2">
    <source>
        <dbReference type="ARBA" id="ARBA00009677"/>
    </source>
</evidence>
<comment type="caution">
    <text evidence="8">The sequence shown here is derived from an EMBL/GenBank/DDBJ whole genome shotgun (WGS) entry which is preliminary data.</text>
</comment>
<evidence type="ECO:0000256" key="1">
    <source>
        <dbReference type="ARBA" id="ARBA00004117"/>
    </source>
</evidence>
<evidence type="ECO:0000313" key="8">
    <source>
        <dbReference type="EMBL" id="TCK60020.1"/>
    </source>
</evidence>
<accession>A0A4R1K7K3</accession>
<reference evidence="8 9" key="1">
    <citation type="submission" date="2019-03" db="EMBL/GenBank/DDBJ databases">
        <title>Genomic Encyclopedia of Type Strains, Phase IV (KMG-IV): sequencing the most valuable type-strain genomes for metagenomic binning, comparative biology and taxonomic classification.</title>
        <authorList>
            <person name="Goeker M."/>
        </authorList>
    </citation>
    <scope>NUCLEOTIDE SEQUENCE [LARGE SCALE GENOMIC DNA]</scope>
    <source>
        <strain evidence="8 9">DSM 24984</strain>
    </source>
</reference>
<feature type="domain" description="Flagellar basal body rod protein N-terminal" evidence="7">
    <location>
        <begin position="16"/>
        <end position="40"/>
    </location>
</feature>
<name>A0A4R1K7K3_9BACT</name>
<keyword evidence="8" id="KW-0966">Cell projection</keyword>
<dbReference type="InterPro" id="IPR006300">
    <property type="entry name" value="FlgB"/>
</dbReference>
<keyword evidence="9" id="KW-1185">Reference proteome</keyword>
<keyword evidence="4 6" id="KW-0975">Bacterial flagellum</keyword>
<dbReference type="RefSeq" id="WP_132874166.1">
    <property type="nucleotide sequence ID" value="NZ_JAJUHT010000016.1"/>
</dbReference>
<comment type="subunit">
    <text evidence="6">The basal body constitutes a major portion of the flagellar organelle and consists of a number of rings mounted on a central rod.</text>
</comment>
<protein>
    <recommendedName>
        <fullName evidence="3 6">Flagellar basal body rod protein FlgB</fullName>
    </recommendedName>
</protein>